<evidence type="ECO:0000313" key="2">
    <source>
        <dbReference type="EMBL" id="ARC36832.1"/>
    </source>
</evidence>
<dbReference type="Proteomes" id="UP000191257">
    <property type="component" value="Chromosome"/>
</dbReference>
<dbReference type="KEGG" id="pye:A6J80_10960"/>
<dbReference type="Pfam" id="PF00126">
    <property type="entry name" value="HTH_1"/>
    <property type="match status" value="1"/>
</dbReference>
<dbReference type="RefSeq" id="WP_080621511.1">
    <property type="nucleotide sequence ID" value="NZ_CAWMZI010000001.1"/>
</dbReference>
<dbReference type="InterPro" id="IPR036388">
    <property type="entry name" value="WH-like_DNA-bd_sf"/>
</dbReference>
<protein>
    <submittedName>
        <fullName evidence="2">LysR family transcriptional regulator</fullName>
    </submittedName>
</protein>
<gene>
    <name evidence="2" type="ORF">A6J80_10960</name>
</gene>
<accession>A0A1V0GSM7</accession>
<dbReference type="SUPFAM" id="SSF46785">
    <property type="entry name" value="Winged helix' DNA-binding domain"/>
    <property type="match status" value="1"/>
</dbReference>
<reference evidence="2" key="1">
    <citation type="submission" date="2017-12" db="EMBL/GenBank/DDBJ databases">
        <title>FDA dAtabase for Regulatory Grade micrObial Sequences (FDA-ARGOS): Supporting development and validation of Infectious Disease Dx tests.</title>
        <authorList>
            <person name="Campos J."/>
            <person name="Goldberg B."/>
            <person name="Tallon L."/>
            <person name="Sadzewicz L."/>
            <person name="Sengamalay N."/>
            <person name="Ott S."/>
            <person name="Godinez A."/>
            <person name="Nagaraj S."/>
            <person name="Vyas G."/>
            <person name="Aluvathingal J."/>
            <person name="Nadendla S."/>
            <person name="Geyer C."/>
            <person name="Nandy P."/>
            <person name="Hobson J."/>
            <person name="Sichtig H."/>
        </authorList>
    </citation>
    <scope>NUCLEOTIDE SEQUENCE</scope>
    <source>
        <strain evidence="2">FDAARGOS_252</strain>
    </source>
</reference>
<sequence>MEDISNFVLIARTGSLTRSTVVSGVPKATLSHSIHRLENLLEVELSSGPRRGCT</sequence>
<dbReference type="PROSITE" id="PS50931">
    <property type="entry name" value="HTH_LYSR"/>
    <property type="match status" value="1"/>
</dbReference>
<name>A0A1V0GSM7_9RHOB</name>
<dbReference type="Gene3D" id="1.10.10.10">
    <property type="entry name" value="Winged helix-like DNA-binding domain superfamily/Winged helix DNA-binding domain"/>
    <property type="match status" value="1"/>
</dbReference>
<dbReference type="AlphaFoldDB" id="A0A1V0GSM7"/>
<dbReference type="GO" id="GO:0003700">
    <property type="term" value="F:DNA-binding transcription factor activity"/>
    <property type="evidence" value="ECO:0007669"/>
    <property type="project" value="InterPro"/>
</dbReference>
<dbReference type="STRING" id="147645.A6J80_10960"/>
<dbReference type="InterPro" id="IPR000847">
    <property type="entry name" value="LysR_HTH_N"/>
</dbReference>
<keyword evidence="3" id="KW-1185">Reference proteome</keyword>
<organism evidence="2 3">
    <name type="scientific">Paracoccus yeei</name>
    <dbReference type="NCBI Taxonomy" id="147645"/>
    <lineage>
        <taxon>Bacteria</taxon>
        <taxon>Pseudomonadati</taxon>
        <taxon>Pseudomonadota</taxon>
        <taxon>Alphaproteobacteria</taxon>
        <taxon>Rhodobacterales</taxon>
        <taxon>Paracoccaceae</taxon>
        <taxon>Paracoccus</taxon>
    </lineage>
</organism>
<dbReference type="InterPro" id="IPR036390">
    <property type="entry name" value="WH_DNA-bd_sf"/>
</dbReference>
<dbReference type="EMBL" id="CP020442">
    <property type="protein sequence ID" value="ARC36832.1"/>
    <property type="molecule type" value="Genomic_DNA"/>
</dbReference>
<feature type="domain" description="HTH lysR-type" evidence="1">
    <location>
        <begin position="1"/>
        <end position="54"/>
    </location>
</feature>
<evidence type="ECO:0000259" key="1">
    <source>
        <dbReference type="PROSITE" id="PS50931"/>
    </source>
</evidence>
<proteinExistence type="predicted"/>
<evidence type="ECO:0000313" key="3">
    <source>
        <dbReference type="Proteomes" id="UP000191257"/>
    </source>
</evidence>